<dbReference type="OrthoDB" id="271862at2759"/>
<accession>A0A183EZP7</accession>
<evidence type="ECO:0000313" key="2">
    <source>
        <dbReference type="EMBL" id="VDN45555.1"/>
    </source>
</evidence>
<feature type="domain" description="K Homology" evidence="1">
    <location>
        <begin position="2"/>
        <end position="42"/>
    </location>
</feature>
<proteinExistence type="predicted"/>
<dbReference type="GO" id="GO:0003723">
    <property type="term" value="F:RNA binding"/>
    <property type="evidence" value="ECO:0007669"/>
    <property type="project" value="InterPro"/>
</dbReference>
<dbReference type="WBParaSite" id="GPUH_0002646801-mRNA-1">
    <property type="protein sequence ID" value="GPUH_0002646801-mRNA-1"/>
    <property type="gene ID" value="GPUH_0002646801"/>
</dbReference>
<evidence type="ECO:0000259" key="1">
    <source>
        <dbReference type="Pfam" id="PF00013"/>
    </source>
</evidence>
<sequence>MRDTMCHIHFPDSNRIHDVEKNNQVSVSGTVGQVEKARQRLRKLSPLCVTCDLPNTCRYSFQEVQRSIGHPDIFVSMREERNGKVKCILKGTEQKEVEMVKAIMILANMYRLQNDNSLLCHTTVHAHARLESLLRDQSRKDEMQWLAQRTSTHIIQSSSAENGFELFILGPVAGILTARKYIIVSYSNCFISL</sequence>
<organism evidence="4">
    <name type="scientific">Gongylonema pulchrum</name>
    <dbReference type="NCBI Taxonomy" id="637853"/>
    <lineage>
        <taxon>Eukaryota</taxon>
        <taxon>Metazoa</taxon>
        <taxon>Ecdysozoa</taxon>
        <taxon>Nematoda</taxon>
        <taxon>Chromadorea</taxon>
        <taxon>Rhabditida</taxon>
        <taxon>Spirurina</taxon>
        <taxon>Spiruromorpha</taxon>
        <taxon>Spiruroidea</taxon>
        <taxon>Gongylonematidae</taxon>
        <taxon>Gongylonema</taxon>
    </lineage>
</organism>
<dbReference type="Proteomes" id="UP000271098">
    <property type="component" value="Unassembled WGS sequence"/>
</dbReference>
<dbReference type="AlphaFoldDB" id="A0A183EZP7"/>
<evidence type="ECO:0000313" key="3">
    <source>
        <dbReference type="Proteomes" id="UP000271098"/>
    </source>
</evidence>
<keyword evidence="3" id="KW-1185">Reference proteome</keyword>
<gene>
    <name evidence="2" type="ORF">GPUH_LOCUS26438</name>
</gene>
<dbReference type="Pfam" id="PF00013">
    <property type="entry name" value="KH_1"/>
    <property type="match status" value="1"/>
</dbReference>
<name>A0A183EZP7_9BILA</name>
<dbReference type="Gene3D" id="3.30.310.270">
    <property type="match status" value="1"/>
</dbReference>
<reference evidence="4" key="1">
    <citation type="submission" date="2016-06" db="UniProtKB">
        <authorList>
            <consortium name="WormBaseParasite"/>
        </authorList>
    </citation>
    <scope>IDENTIFICATION</scope>
</reference>
<protein>
    <submittedName>
        <fullName evidence="4">KH_dom_type_1 domain-containing protein</fullName>
    </submittedName>
</protein>
<dbReference type="InterPro" id="IPR004088">
    <property type="entry name" value="KH_dom_type_1"/>
</dbReference>
<dbReference type="EMBL" id="UYRT01110889">
    <property type="protein sequence ID" value="VDN45555.1"/>
    <property type="molecule type" value="Genomic_DNA"/>
</dbReference>
<reference evidence="2 3" key="2">
    <citation type="submission" date="2018-11" db="EMBL/GenBank/DDBJ databases">
        <authorList>
            <consortium name="Pathogen Informatics"/>
        </authorList>
    </citation>
    <scope>NUCLEOTIDE SEQUENCE [LARGE SCALE GENOMIC DNA]</scope>
</reference>
<evidence type="ECO:0000313" key="4">
    <source>
        <dbReference type="WBParaSite" id="GPUH_0002646801-mRNA-1"/>
    </source>
</evidence>